<accession>A0ABV0C6X9</accession>
<gene>
    <name evidence="1" type="ORF">ABE587_09915</name>
</gene>
<evidence type="ECO:0000313" key="1">
    <source>
        <dbReference type="EMBL" id="MEN5390133.1"/>
    </source>
</evidence>
<name>A0ABV0C6X9_9GAMM</name>
<keyword evidence="2" id="KW-1185">Reference proteome</keyword>
<dbReference type="Proteomes" id="UP001400166">
    <property type="component" value="Unassembled WGS sequence"/>
</dbReference>
<evidence type="ECO:0000313" key="2">
    <source>
        <dbReference type="Proteomes" id="UP001400166"/>
    </source>
</evidence>
<protein>
    <submittedName>
        <fullName evidence="1">Uncharacterized protein</fullName>
    </submittedName>
</protein>
<dbReference type="RefSeq" id="WP_346469685.1">
    <property type="nucleotide sequence ID" value="NZ_JBDJNA010000003.1"/>
</dbReference>
<dbReference type="EMBL" id="JBDJOF010000016">
    <property type="protein sequence ID" value="MEN5390133.1"/>
    <property type="molecule type" value="Genomic_DNA"/>
</dbReference>
<organism evidence="1 2">
    <name type="scientific">Stenotrophomonas hibiscicola</name>
    <dbReference type="NCBI Taxonomy" id="86189"/>
    <lineage>
        <taxon>Bacteria</taxon>
        <taxon>Pseudomonadati</taxon>
        <taxon>Pseudomonadota</taxon>
        <taxon>Gammaproteobacteria</taxon>
        <taxon>Lysobacterales</taxon>
        <taxon>Lysobacteraceae</taxon>
        <taxon>Stenotrophomonas</taxon>
        <taxon>Stenotrophomonas maltophilia group</taxon>
    </lineage>
</organism>
<proteinExistence type="predicted"/>
<reference evidence="1 2" key="1">
    <citation type="submission" date="2024-04" db="EMBL/GenBank/DDBJ databases">
        <title>WGS of bacteria from Torrens River.</title>
        <authorList>
            <person name="Wyrsch E.R."/>
            <person name="Drigo B."/>
        </authorList>
    </citation>
    <scope>NUCLEOTIDE SEQUENCE [LARGE SCALE GENOMIC DNA]</scope>
    <source>
        <strain evidence="1 2">TWI153</strain>
    </source>
</reference>
<sequence length="205" mass="23186">MLLFLKTAGVLAETGSSNSSTRRSLYEPVSWSYLGERQLPDDLSASLTQALKAWYPSLGAQDRQWLWRQLSDREASAYLVSLLRKHRIGVHYAEEILRPQEEDWSELSLGRKRYVLWSSIRGAASQFLSTGGNEAAAVTALSREVRRRTSWLSLKQASGTLSKSDYCFLPDPAWRRPLMVDVALESLLPIGDDYWLAPPILADRQ</sequence>
<comment type="caution">
    <text evidence="1">The sequence shown here is derived from an EMBL/GenBank/DDBJ whole genome shotgun (WGS) entry which is preliminary data.</text>
</comment>